<evidence type="ECO:0000256" key="1">
    <source>
        <dbReference type="SAM" id="MobiDB-lite"/>
    </source>
</evidence>
<feature type="compositionally biased region" description="Polar residues" evidence="1">
    <location>
        <begin position="93"/>
        <end position="110"/>
    </location>
</feature>
<sequence>MVLLRPNADSNAVVVDGPVSMRILFLVGFPDTEVFLRSLHQRLHAALETTEADINRLLKGDDDEMGSAACALGKYTTRVGTANSASRKKGNRVSLSQCSKKGGTSRSLTSDCEENPPVRSRVYPPLCLVGTFLQYDIPSRYQRMRDMRTRSAQNSAEIPLFIPNAMGTRSVSNVSSAMGHSEEDSGGSQAEWTVQRLRLELIQQDHQMRQSWKTWCNNVSKCTLLHPAEVERSHHHDKGKRRTRQSMTSSRSNDQGTINPSPAPPSQGHTVPKVLFFQRREIAPDNVEHSDVLLYLVLSLKCSLRLISNCLADGSLVAGQLAAPLKLSDYRHPAATLAQLSEHNDRFHVRWNDVTPSIFRKVRNSSMFSVASQPQSGQLSSSACSGENSTAWEDAMLLEAEMYRVFHLNASDLLCFLTREVFPPSLWAAKFPPEASTNMTITSTDEFSSRTLHFMALDENYQMSCDALRSLMSEGLTELSATGALLLSRVIDTTLMEVGEGLKRFAAWCFSHMTSLPYLKQVADGDSPSPGSATSPSTVAFSICDTPVLDQKLNFLSCVPRLDFNELLGEVHRLDGQPESLERFQRFVWSYSSRVHEFALAWLHECTETIACRLGVTVPPSMKINAPYVVHALLAKLFAAAPLATNGSHPVAAGEGDGVLLSDGVPNPLEAAYKNVLHSMKSPSISVSIGRLMASIGSLKRCCMISAVCAARWVDAMYAKALKVPPAEKLPAECRPANIAAIFTPPACPQEDLASHSLMAVQMLTPLAPNFTFDPQRNCNCWEETGMEVILQSFSTHQKSIVSGEEFVHSILQAQLKCIWKLLPDRLHELTARLGVPFSLPTRVNRSNLAVEGDTLDSLLRWIRLRYCKSSAETPLLTEDDCWHIFRSASRSQKQAPPCIENTTKPHQQRLPSVVLLEGSAGRPLKRITLHLQEFFAGLIFRRSCHSDISSDCDYMSMSMVEEPSTKELRDMIRSLPPALLEQGPDRTCGNTSLSLEEWRRIKWWRFSSGAPEPLWDDFVKRYLFRILTVSFELKNGELCSRNVPLLPDFLSVVVRTRGVQATVERYFHALVAFTAMRAKKSRPSPPAEPSSRHSGAGRVSIDLTASSSQCYVAGNCPMAVFDMTLSVDEVLYFFQAGAKGPSTGQIELATYTKLYPPLRLPRLKHRQAEGHVRGGDEGEEVDEDDALSLEADLTLLLEMEGCSGLSLPLLGSSHWGRYVMPRLVAI</sequence>
<name>G0UMQ0_TRYCI</name>
<feature type="compositionally biased region" description="Basic residues" evidence="1">
    <location>
        <begin position="235"/>
        <end position="244"/>
    </location>
</feature>
<organism evidence="2">
    <name type="scientific">Trypanosoma congolense (strain IL3000)</name>
    <dbReference type="NCBI Taxonomy" id="1068625"/>
    <lineage>
        <taxon>Eukaryota</taxon>
        <taxon>Discoba</taxon>
        <taxon>Euglenozoa</taxon>
        <taxon>Kinetoplastea</taxon>
        <taxon>Metakinetoplastina</taxon>
        <taxon>Trypanosomatida</taxon>
        <taxon>Trypanosomatidae</taxon>
        <taxon>Trypanosoma</taxon>
        <taxon>Nannomonas</taxon>
    </lineage>
</organism>
<protein>
    <submittedName>
        <fullName evidence="2">Uncharacterized protein TCIL3000_5_1610</fullName>
    </submittedName>
</protein>
<feature type="region of interest" description="Disordered" evidence="1">
    <location>
        <begin position="81"/>
        <end position="116"/>
    </location>
</feature>
<gene>
    <name evidence="2" type="ORF">TCIL3000_5_1610</name>
</gene>
<dbReference type="VEuPathDB" id="TriTrypDB:TcIL3000_5_1610"/>
<accession>G0UMQ0</accession>
<dbReference type="AlphaFoldDB" id="G0UMQ0"/>
<reference evidence="2" key="1">
    <citation type="journal article" date="2012" name="Proc. Natl. Acad. Sci. U.S.A.">
        <title>Antigenic diversity is generated by distinct evolutionary mechanisms in African trypanosome species.</title>
        <authorList>
            <person name="Jackson A.P."/>
            <person name="Berry A."/>
            <person name="Aslett M."/>
            <person name="Allison H.C."/>
            <person name="Burton P."/>
            <person name="Vavrova-Anderson J."/>
            <person name="Brown R."/>
            <person name="Browne H."/>
            <person name="Corton N."/>
            <person name="Hauser H."/>
            <person name="Gamble J."/>
            <person name="Gilderthorp R."/>
            <person name="Marcello L."/>
            <person name="McQuillan J."/>
            <person name="Otto T.D."/>
            <person name="Quail M.A."/>
            <person name="Sanders M.J."/>
            <person name="van Tonder A."/>
            <person name="Ginger M.L."/>
            <person name="Field M.C."/>
            <person name="Barry J.D."/>
            <person name="Hertz-Fowler C."/>
            <person name="Berriman M."/>
        </authorList>
    </citation>
    <scope>NUCLEOTIDE SEQUENCE</scope>
    <source>
        <strain evidence="2">IL3000</strain>
    </source>
</reference>
<proteinExistence type="predicted"/>
<dbReference type="EMBL" id="HE575318">
    <property type="protein sequence ID" value="CCC90458.1"/>
    <property type="molecule type" value="Genomic_DNA"/>
</dbReference>
<evidence type="ECO:0000313" key="2">
    <source>
        <dbReference type="EMBL" id="CCC90458.1"/>
    </source>
</evidence>
<feature type="region of interest" description="Disordered" evidence="1">
    <location>
        <begin position="230"/>
        <end position="270"/>
    </location>
</feature>